<dbReference type="Proteomes" id="UP001281130">
    <property type="component" value="Unassembled WGS sequence"/>
</dbReference>
<dbReference type="EMBL" id="CP007516">
    <property type="protein sequence ID" value="AHY48256.1"/>
    <property type="molecule type" value="Genomic_DNA"/>
</dbReference>
<dbReference type="Gene3D" id="3.50.50.60">
    <property type="entry name" value="FAD/NAD(P)-binding domain"/>
    <property type="match status" value="2"/>
</dbReference>
<dbReference type="InterPro" id="IPR052541">
    <property type="entry name" value="SQRD"/>
</dbReference>
<evidence type="ECO:0000313" key="4">
    <source>
        <dbReference type="EMBL" id="MDX5895529.1"/>
    </source>
</evidence>
<dbReference type="HOGENOM" id="CLU_030742_5_1_11"/>
<dbReference type="RefSeq" id="WP_041338983.1">
    <property type="nucleotide sequence ID" value="NZ_CP007516.1"/>
</dbReference>
<dbReference type="InterPro" id="IPR036188">
    <property type="entry name" value="FAD/NAD-bd_sf"/>
</dbReference>
<sequence length="375" mass="38121">MADDGRKALAGRVAIVGAGPAGIAAAHRLLEVASGRVGITLIERSGESEYLPGTVPVVLGEDTSGSFRQPVEIPGVEVLAAEASRVTGSGVVVDGSFVEADYVIAAPGLETEDLSGPPGVHAFWSPSGAEAAAGVVRGAADTIAVVISSLPYRCPPAPYSLAMQLSSLLREAGGRGRVVLTTPEDEPLSALGGGVPEFLRESCERAGVDLHTGFSPDPAALGEGALRSRAGEELAAEVMLVVPPHRRPAALSGLAGEGPLVEVSPHFESSEEGLFVVGDAAAAPFPRAAGPAEAAGKTAADAVLARLGLGEAHRHTPAPECYVGHGGGVFSRISLSYPEGLPPEGTSRVSIEGPSPELARGPEATLERFRQLRSP</sequence>
<name>A0A023X7R3_RUBRA</name>
<dbReference type="AlphaFoldDB" id="A0A023X7R3"/>
<dbReference type="EMBL" id="JAWXXX010000003">
    <property type="protein sequence ID" value="MDX5895529.1"/>
    <property type="molecule type" value="Genomic_DNA"/>
</dbReference>
<dbReference type="PRINTS" id="PR00368">
    <property type="entry name" value="FADPNR"/>
</dbReference>
<evidence type="ECO:0000313" key="3">
    <source>
        <dbReference type="EMBL" id="AHY48256.1"/>
    </source>
</evidence>
<reference evidence="3 5" key="1">
    <citation type="submission" date="2014-03" db="EMBL/GenBank/DDBJ databases">
        <title>Complete genome sequence of the Radio-Resistant Rubrobacter radiotolerans RSPS-4.</title>
        <authorList>
            <person name="Egas C.C."/>
            <person name="Barroso C.C."/>
            <person name="Froufe H.J.C."/>
            <person name="Pacheco J.J."/>
            <person name="Albuquerque L.L."/>
            <person name="da Costa M.M.S."/>
        </authorList>
    </citation>
    <scope>NUCLEOTIDE SEQUENCE [LARGE SCALE GENOMIC DNA]</scope>
    <source>
        <strain evidence="3 5">RSPS-4</strain>
        <plasmid evidence="3 5">2</plasmid>
    </source>
</reference>
<dbReference type="Proteomes" id="UP000025229">
    <property type="component" value="Plasmid 2"/>
</dbReference>
<dbReference type="PANTHER" id="PTHR43755:SF1">
    <property type="entry name" value="FAD-DEPENDENT PYRIDINE NUCLEOTIDE-DISULPHIDE OXIDOREDUCTASE"/>
    <property type="match status" value="1"/>
</dbReference>
<organism evidence="3 5">
    <name type="scientific">Rubrobacter radiotolerans</name>
    <name type="common">Arthrobacter radiotolerans</name>
    <dbReference type="NCBI Taxonomy" id="42256"/>
    <lineage>
        <taxon>Bacteria</taxon>
        <taxon>Bacillati</taxon>
        <taxon>Actinomycetota</taxon>
        <taxon>Rubrobacteria</taxon>
        <taxon>Rubrobacterales</taxon>
        <taxon>Rubrobacteraceae</taxon>
        <taxon>Rubrobacter</taxon>
    </lineage>
</organism>
<dbReference type="Pfam" id="PF07992">
    <property type="entry name" value="Pyr_redox_2"/>
    <property type="match status" value="1"/>
</dbReference>
<feature type="region of interest" description="Disordered" evidence="1">
    <location>
        <begin position="341"/>
        <end position="375"/>
    </location>
</feature>
<dbReference type="InterPro" id="IPR023753">
    <property type="entry name" value="FAD/NAD-binding_dom"/>
</dbReference>
<dbReference type="PRINTS" id="PR00469">
    <property type="entry name" value="PNDRDTASEII"/>
</dbReference>
<proteinExistence type="predicted"/>
<dbReference type="GO" id="GO:0016491">
    <property type="term" value="F:oxidoreductase activity"/>
    <property type="evidence" value="ECO:0007669"/>
    <property type="project" value="InterPro"/>
</dbReference>
<dbReference type="OrthoDB" id="9802771at2"/>
<feature type="compositionally biased region" description="Basic and acidic residues" evidence="1">
    <location>
        <begin position="365"/>
        <end position="375"/>
    </location>
</feature>
<geneLocation type="plasmid" evidence="3">
    <name>2</name>
</geneLocation>
<dbReference type="eggNOG" id="COG0446">
    <property type="taxonomic scope" value="Bacteria"/>
</dbReference>
<reference evidence="4" key="2">
    <citation type="submission" date="2023-11" db="EMBL/GenBank/DDBJ databases">
        <title>MicrobeMod: A computational toolkit for identifying prokaryotic methylation and restriction-modification with nanopore sequencing.</title>
        <authorList>
            <person name="Crits-Christoph A."/>
            <person name="Kang S.C."/>
            <person name="Lee H."/>
            <person name="Ostrov N."/>
        </authorList>
    </citation>
    <scope>NUCLEOTIDE SEQUENCE</scope>
    <source>
        <strain evidence="4">ATCC 51242</strain>
    </source>
</reference>
<keyword evidence="5" id="KW-1185">Reference proteome</keyword>
<accession>A0A023X7R3</accession>
<evidence type="ECO:0000256" key="1">
    <source>
        <dbReference type="SAM" id="MobiDB-lite"/>
    </source>
</evidence>
<evidence type="ECO:0000313" key="5">
    <source>
        <dbReference type="Proteomes" id="UP000025229"/>
    </source>
</evidence>
<dbReference type="SUPFAM" id="SSF51905">
    <property type="entry name" value="FAD/NAD(P)-binding domain"/>
    <property type="match status" value="1"/>
</dbReference>
<dbReference type="PANTHER" id="PTHR43755">
    <property type="match status" value="1"/>
</dbReference>
<feature type="domain" description="FAD/NAD(P)-binding" evidence="2">
    <location>
        <begin position="12"/>
        <end position="120"/>
    </location>
</feature>
<keyword evidence="3" id="KW-0614">Plasmid</keyword>
<dbReference type="KEGG" id="rrd:RradSPS_2973"/>
<evidence type="ECO:0000259" key="2">
    <source>
        <dbReference type="Pfam" id="PF07992"/>
    </source>
</evidence>
<gene>
    <name evidence="3" type="ORF">RradSPS_2973</name>
    <name evidence="4" type="ORF">SIL72_15985</name>
</gene>
<protein>
    <submittedName>
        <fullName evidence="4">FAD-dependent oxidoreductase</fullName>
    </submittedName>
    <submittedName>
        <fullName evidence="3">Pyridine nucleotide-disulfide oxidoreductase</fullName>
    </submittedName>
</protein>